<proteinExistence type="predicted"/>
<evidence type="ECO:0000313" key="3">
    <source>
        <dbReference type="EMBL" id="DAZ97704.1"/>
    </source>
</evidence>
<dbReference type="Proteomes" id="UP001146120">
    <property type="component" value="Unassembled WGS sequence"/>
</dbReference>
<dbReference type="EMBL" id="DAKRPA010000127">
    <property type="protein sequence ID" value="DAZ97704.1"/>
    <property type="molecule type" value="Genomic_DNA"/>
</dbReference>
<evidence type="ECO:0000313" key="4">
    <source>
        <dbReference type="Proteomes" id="UP001146120"/>
    </source>
</evidence>
<organism evidence="3 4">
    <name type="scientific">Lagenidium giganteum</name>
    <dbReference type="NCBI Taxonomy" id="4803"/>
    <lineage>
        <taxon>Eukaryota</taxon>
        <taxon>Sar</taxon>
        <taxon>Stramenopiles</taxon>
        <taxon>Oomycota</taxon>
        <taxon>Peronosporomycetes</taxon>
        <taxon>Pythiales</taxon>
        <taxon>Pythiaceae</taxon>
    </lineage>
</organism>
<reference evidence="3" key="2">
    <citation type="journal article" date="2023" name="Microbiol Resour">
        <title>Decontamination and Annotation of the Draft Genome Sequence of the Oomycete Lagenidium giganteum ARSEF 373.</title>
        <authorList>
            <person name="Morgan W.R."/>
            <person name="Tartar A."/>
        </authorList>
    </citation>
    <scope>NUCLEOTIDE SEQUENCE</scope>
    <source>
        <strain evidence="3">ARSEF 373</strain>
    </source>
</reference>
<dbReference type="InterPro" id="IPR025476">
    <property type="entry name" value="Helitron_helicase-like"/>
</dbReference>
<dbReference type="Pfam" id="PF14214">
    <property type="entry name" value="Helitron_like_N"/>
    <property type="match status" value="1"/>
</dbReference>
<dbReference type="PANTHER" id="PTHR45786">
    <property type="entry name" value="DNA BINDING PROTEIN-LIKE"/>
    <property type="match status" value="1"/>
</dbReference>
<comment type="caution">
    <text evidence="3">The sequence shown here is derived from an EMBL/GenBank/DDBJ whole genome shotgun (WGS) entry which is preliminary data.</text>
</comment>
<feature type="domain" description="Helitron helicase-like" evidence="2">
    <location>
        <begin position="264"/>
        <end position="397"/>
    </location>
</feature>
<reference evidence="3" key="1">
    <citation type="submission" date="2022-11" db="EMBL/GenBank/DDBJ databases">
        <authorList>
            <person name="Morgan W.R."/>
            <person name="Tartar A."/>
        </authorList>
    </citation>
    <scope>NUCLEOTIDE SEQUENCE</scope>
    <source>
        <strain evidence="3">ARSEF 373</strain>
    </source>
</reference>
<gene>
    <name evidence="3" type="ORF">N0F65_009603</name>
</gene>
<feature type="region of interest" description="Disordered" evidence="1">
    <location>
        <begin position="370"/>
        <end position="389"/>
    </location>
</feature>
<dbReference type="PANTHER" id="PTHR45786:SF74">
    <property type="entry name" value="ATP-DEPENDENT DNA HELICASE"/>
    <property type="match status" value="1"/>
</dbReference>
<sequence>MGRARKYKTSQDVYAAFATPEDAENKTEEWRRKAGRRAALQRLRLFENERDVVAETATTVSAAPQPGDIDLPPFEDTPPTLKRLFDNADFLQQIRAYNMVFAFTSLGANDGRRLRVDESLADARYGVYTFRIQGTICHRVGSLLPQSEKAPAFARLCFFDPDVKRQANSHASIMNDLDVGIIRSVQEELFQLNAFAQTYKSVGLANPHQNEVQLRIYEDVRTDLRRYNKPTAVEVAGLIVNERVTTASIRREGSRDLLVERQGGGLLRIFCVDQYAKLEAGRVRYAQQLQKKHRMEDLSGVRDMAMNDVDDLGSTGKAVILRASFTGSDRYMKQHYYDAMAIVRCFGPPDLFITATCNSKWQEIMENLAPRQAPGRDESTSTIQSPPDRQDLIARVFS</sequence>
<dbReference type="AlphaFoldDB" id="A0AAV2YWB0"/>
<evidence type="ECO:0000259" key="2">
    <source>
        <dbReference type="Pfam" id="PF14214"/>
    </source>
</evidence>
<accession>A0AAV2YWB0</accession>
<name>A0AAV2YWB0_9STRA</name>
<protein>
    <recommendedName>
        <fullName evidence="2">Helitron helicase-like domain-containing protein</fullName>
    </recommendedName>
</protein>
<evidence type="ECO:0000256" key="1">
    <source>
        <dbReference type="SAM" id="MobiDB-lite"/>
    </source>
</evidence>
<keyword evidence="4" id="KW-1185">Reference proteome</keyword>